<organism evidence="1 2">
    <name type="scientific">Gimesia maris</name>
    <dbReference type="NCBI Taxonomy" id="122"/>
    <lineage>
        <taxon>Bacteria</taxon>
        <taxon>Pseudomonadati</taxon>
        <taxon>Planctomycetota</taxon>
        <taxon>Planctomycetia</taxon>
        <taxon>Planctomycetales</taxon>
        <taxon>Planctomycetaceae</taxon>
        <taxon>Gimesia</taxon>
    </lineage>
</organism>
<dbReference type="Proteomes" id="UP000322887">
    <property type="component" value="Chromosome"/>
</dbReference>
<protein>
    <submittedName>
        <fullName evidence="1">Uncharacterized protein</fullName>
    </submittedName>
</protein>
<keyword evidence="2" id="KW-1185">Reference proteome</keyword>
<dbReference type="EMBL" id="CP042910">
    <property type="protein sequence ID" value="QEG15216.1"/>
    <property type="molecule type" value="Genomic_DNA"/>
</dbReference>
<sequence length="120" mass="13913">MKRRTPPTNLSTDDLRDENFGSELGRLFFDSPDFNLKPTINHLKKIERLNIESHSIDAPADQSSIWHIRFEYHGFHFFVDTNHHGATSLFFVTEVNCPNDILLDLLRIFGQIGSLTWQQA</sequence>
<name>A0ABX5YHK7_9PLAN</name>
<proteinExistence type="predicted"/>
<evidence type="ECO:0000313" key="1">
    <source>
        <dbReference type="EMBL" id="QEG15216.1"/>
    </source>
</evidence>
<gene>
    <name evidence="1" type="ORF">GmarT_10550</name>
</gene>
<accession>A0ABX5YHK7</accession>
<reference evidence="1 2" key="1">
    <citation type="submission" date="2019-08" db="EMBL/GenBank/DDBJ databases">
        <title>Deep-cultivation of Planctomycetes and their phenomic and genomic characterization uncovers novel biology.</title>
        <authorList>
            <person name="Wiegand S."/>
            <person name="Jogler M."/>
            <person name="Boedeker C."/>
            <person name="Pinto D."/>
            <person name="Vollmers J."/>
            <person name="Rivas-Marin E."/>
            <person name="Kohn T."/>
            <person name="Peeters S.H."/>
            <person name="Heuer A."/>
            <person name="Rast P."/>
            <person name="Oberbeckmann S."/>
            <person name="Bunk B."/>
            <person name="Jeske O."/>
            <person name="Meyerdierks A."/>
            <person name="Storesund J.E."/>
            <person name="Kallscheuer N."/>
            <person name="Luecker S."/>
            <person name="Lage O.M."/>
            <person name="Pohl T."/>
            <person name="Merkel B.J."/>
            <person name="Hornburger P."/>
            <person name="Mueller R.-W."/>
            <person name="Bruemmer F."/>
            <person name="Labrenz M."/>
            <person name="Spormann A.M."/>
            <person name="Op den Camp H."/>
            <person name="Overmann J."/>
            <person name="Amann R."/>
            <person name="Jetten M.S.M."/>
            <person name="Mascher T."/>
            <person name="Medema M.H."/>
            <person name="Devos D.P."/>
            <person name="Kaster A.-K."/>
            <person name="Ovreas L."/>
            <person name="Rohde M."/>
            <person name="Galperin M.Y."/>
            <person name="Jogler C."/>
        </authorList>
    </citation>
    <scope>NUCLEOTIDE SEQUENCE [LARGE SCALE GENOMIC DNA]</scope>
    <source>
        <strain evidence="1 2">DSM 8797</strain>
    </source>
</reference>
<evidence type="ECO:0000313" key="2">
    <source>
        <dbReference type="Proteomes" id="UP000322887"/>
    </source>
</evidence>